<feature type="compositionally biased region" description="Basic and acidic residues" evidence="1">
    <location>
        <begin position="332"/>
        <end position="342"/>
    </location>
</feature>
<evidence type="ECO:0000256" key="1">
    <source>
        <dbReference type="SAM" id="MobiDB-lite"/>
    </source>
</evidence>
<keyword evidence="3" id="KW-1185">Reference proteome</keyword>
<gene>
    <name evidence="2" type="ORF">CFAM422_003510</name>
</gene>
<accession>A0A9P5CE99</accession>
<feature type="compositionally biased region" description="Acidic residues" evidence="1">
    <location>
        <begin position="179"/>
        <end position="196"/>
    </location>
</feature>
<feature type="compositionally biased region" description="Acidic residues" evidence="1">
    <location>
        <begin position="416"/>
        <end position="430"/>
    </location>
</feature>
<evidence type="ECO:0000313" key="2">
    <source>
        <dbReference type="EMBL" id="KAF3074280.1"/>
    </source>
</evidence>
<organism evidence="2 3">
    <name type="scientific">Trichoderma lentiforme</name>
    <dbReference type="NCBI Taxonomy" id="1567552"/>
    <lineage>
        <taxon>Eukaryota</taxon>
        <taxon>Fungi</taxon>
        <taxon>Dikarya</taxon>
        <taxon>Ascomycota</taxon>
        <taxon>Pezizomycotina</taxon>
        <taxon>Sordariomycetes</taxon>
        <taxon>Hypocreomycetidae</taxon>
        <taxon>Hypocreales</taxon>
        <taxon>Hypocreaceae</taxon>
        <taxon>Trichoderma</taxon>
    </lineage>
</organism>
<sequence>MDIIYTILITARIFYLCSLEILSAASHNLAKQLLSLHAKGAEHVDATSHADQNECLLHGLCDGQNGLVPELSGNLLKDGALGSGNGVLDVGGGEVCVCQDRGQVLGGLGLEDLASNDEAKDGASDLRDVLHGESATLLCGLDFEGGHGISDLEGQASSHGCEDCEAVDVAGRGRGVEVGGEEGAAEGDEEAGDEEDGHVVSDSGQEVAGGHVEADSQDDERQQADGGGDGRVAVDELEVDGDEVDDDEERGDVGGGGDEEQDLGARSQQVDGERAVLGRREDGKRLLDGVRDDDDAESNNHADGTAVVPGPLAASHGEGHAEGDPCAGPQKQSEETTHEDAATSRTSNDSTDDESRHSRRSTTNGRTDAEENHGGGKNARHRTEGKPSADPGELLDVPESLDDRALDVGGDGGVEAVDEGGDVEGDADEDPAEAGYLSAFLFVGRGARG</sequence>
<comment type="caution">
    <text evidence="2">The sequence shown here is derived from an EMBL/GenBank/DDBJ whole genome shotgun (WGS) entry which is preliminary data.</text>
</comment>
<dbReference type="Proteomes" id="UP000801864">
    <property type="component" value="Unassembled WGS sequence"/>
</dbReference>
<name>A0A9P5CE99_9HYPO</name>
<feature type="compositionally biased region" description="Acidic residues" evidence="1">
    <location>
        <begin position="235"/>
        <end position="250"/>
    </location>
</feature>
<feature type="region of interest" description="Disordered" evidence="1">
    <location>
        <begin position="177"/>
        <end position="430"/>
    </location>
</feature>
<protein>
    <submittedName>
        <fullName evidence="2">Uncharacterized protein</fullName>
    </submittedName>
</protein>
<evidence type="ECO:0000313" key="3">
    <source>
        <dbReference type="Proteomes" id="UP000801864"/>
    </source>
</evidence>
<proteinExistence type="predicted"/>
<dbReference type="EMBL" id="QLNT01000005">
    <property type="protein sequence ID" value="KAF3074280.1"/>
    <property type="molecule type" value="Genomic_DNA"/>
</dbReference>
<feature type="compositionally biased region" description="Basic and acidic residues" evidence="1">
    <location>
        <begin position="271"/>
        <end position="290"/>
    </location>
</feature>
<dbReference type="AlphaFoldDB" id="A0A9P5CE99"/>
<reference evidence="2 3" key="1">
    <citation type="submission" date="2018-06" db="EMBL/GenBank/DDBJ databases">
        <title>Genome analysis of cellulolytic fungus Trichoderma lentiforme CFAM-422.</title>
        <authorList>
            <person name="Steindorff A.S."/>
            <person name="Formighieri E.F."/>
            <person name="Midorikawa G.E.O."/>
            <person name="Tamietti M.S."/>
            <person name="Ramos E.Z."/>
            <person name="Silva A.S."/>
            <person name="Bon E.P.S."/>
            <person name="Mendes T.D."/>
            <person name="Damaso M.C.T."/>
            <person name="Favaro L.C.L."/>
        </authorList>
    </citation>
    <scope>NUCLEOTIDE SEQUENCE [LARGE SCALE GENOMIC DNA]</scope>
    <source>
        <strain evidence="2 3">CFAM-422</strain>
    </source>
</reference>